<evidence type="ECO:0000259" key="2">
    <source>
        <dbReference type="PROSITE" id="PS50089"/>
    </source>
</evidence>
<dbReference type="SUPFAM" id="SSF57850">
    <property type="entry name" value="RING/U-box"/>
    <property type="match status" value="1"/>
</dbReference>
<dbReference type="InterPro" id="IPR001841">
    <property type="entry name" value="Znf_RING"/>
</dbReference>
<evidence type="ECO:0000313" key="5">
    <source>
        <dbReference type="Proteomes" id="UP001293593"/>
    </source>
</evidence>
<dbReference type="PANTHER" id="PTHR21540">
    <property type="entry name" value="RING FINGER AND SWIM DOMAIN-CONTAINING PROTEIN 2"/>
    <property type="match status" value="1"/>
</dbReference>
<keyword evidence="1" id="KW-0863">Zinc-finger</keyword>
<dbReference type="InterPro" id="IPR013083">
    <property type="entry name" value="Znf_RING/FYVE/PHD"/>
</dbReference>
<dbReference type="Proteomes" id="UP001293593">
    <property type="component" value="Unassembled WGS sequence"/>
</dbReference>
<accession>A0AAE1NAN5</accession>
<feature type="domain" description="SWIM-type" evidence="3">
    <location>
        <begin position="60"/>
        <end position="90"/>
    </location>
</feature>
<keyword evidence="1" id="KW-0862">Zinc</keyword>
<evidence type="ECO:0000259" key="3">
    <source>
        <dbReference type="PROSITE" id="PS50966"/>
    </source>
</evidence>
<dbReference type="Pfam" id="PF04434">
    <property type="entry name" value="SWIM"/>
    <property type="match status" value="1"/>
</dbReference>
<dbReference type="PROSITE" id="PS50966">
    <property type="entry name" value="ZF_SWIM"/>
    <property type="match status" value="1"/>
</dbReference>
<name>A0AAE1NAN5_9FABA</name>
<dbReference type="InterPro" id="IPR039903">
    <property type="entry name" value="Zswim2"/>
</dbReference>
<dbReference type="Pfam" id="PF13639">
    <property type="entry name" value="zf-RING_2"/>
    <property type="match status" value="1"/>
</dbReference>
<evidence type="ECO:0008006" key="6">
    <source>
        <dbReference type="Google" id="ProtNLM"/>
    </source>
</evidence>
<dbReference type="Gene3D" id="3.30.40.10">
    <property type="entry name" value="Zinc/RING finger domain, C3HC4 (zinc finger)"/>
    <property type="match status" value="1"/>
</dbReference>
<dbReference type="GO" id="GO:0061630">
    <property type="term" value="F:ubiquitin protein ligase activity"/>
    <property type="evidence" value="ECO:0007669"/>
    <property type="project" value="InterPro"/>
</dbReference>
<dbReference type="EMBL" id="JAWXYG010000001">
    <property type="protein sequence ID" value="KAK4285211.1"/>
    <property type="molecule type" value="Genomic_DNA"/>
</dbReference>
<protein>
    <recommendedName>
        <fullName evidence="6">Mitogen-activated protein kinase kinase kinase 1</fullName>
    </recommendedName>
</protein>
<comment type="caution">
    <text evidence="4">The sequence shown here is derived from an EMBL/GenBank/DDBJ whole genome shotgun (WGS) entry which is preliminary data.</text>
</comment>
<keyword evidence="1" id="KW-0479">Metal-binding</keyword>
<reference evidence="4" key="1">
    <citation type="submission" date="2023-10" db="EMBL/GenBank/DDBJ databases">
        <title>Chromosome-level genome of the transformable northern wattle, Acacia crassicarpa.</title>
        <authorList>
            <person name="Massaro I."/>
            <person name="Sinha N.R."/>
            <person name="Poethig S."/>
            <person name="Leichty A.R."/>
        </authorList>
    </citation>
    <scope>NUCLEOTIDE SEQUENCE</scope>
    <source>
        <strain evidence="4">Acra3RX</strain>
        <tissue evidence="4">Leaf</tissue>
    </source>
</reference>
<sequence length="228" mass="26077">MASFYPNALWHGRRLTSRDYRVPRGCPISDRVYRALHQDLQLLHRSHSTFFVLGATGNVYTVTLSISPSCSCPDPVNPCKHILFVLIRVLGVSPDDDHILQSPIPLSEHRRLLDQPTSPGALADAGLRQMFLQLFFNWKQERSDNNVEVEDGSSCPICLNEMKKEEKILACGACRNPIHELCFAKWKESTVNRIPSCVMCRAPWKDDDYDQHMYLNLSAYTRQLNDED</sequence>
<gene>
    <name evidence="4" type="ORF">QN277_001940</name>
</gene>
<feature type="domain" description="RING-type" evidence="2">
    <location>
        <begin position="155"/>
        <end position="201"/>
    </location>
</feature>
<dbReference type="InterPro" id="IPR007527">
    <property type="entry name" value="Znf_SWIM"/>
</dbReference>
<dbReference type="AlphaFoldDB" id="A0AAE1NAN5"/>
<dbReference type="GO" id="GO:0008270">
    <property type="term" value="F:zinc ion binding"/>
    <property type="evidence" value="ECO:0007669"/>
    <property type="project" value="UniProtKB-KW"/>
</dbReference>
<proteinExistence type="predicted"/>
<evidence type="ECO:0000256" key="1">
    <source>
        <dbReference type="PROSITE-ProRule" id="PRU00175"/>
    </source>
</evidence>
<keyword evidence="5" id="KW-1185">Reference proteome</keyword>
<organism evidence="4 5">
    <name type="scientific">Acacia crassicarpa</name>
    <name type="common">northern wattle</name>
    <dbReference type="NCBI Taxonomy" id="499986"/>
    <lineage>
        <taxon>Eukaryota</taxon>
        <taxon>Viridiplantae</taxon>
        <taxon>Streptophyta</taxon>
        <taxon>Embryophyta</taxon>
        <taxon>Tracheophyta</taxon>
        <taxon>Spermatophyta</taxon>
        <taxon>Magnoliopsida</taxon>
        <taxon>eudicotyledons</taxon>
        <taxon>Gunneridae</taxon>
        <taxon>Pentapetalae</taxon>
        <taxon>rosids</taxon>
        <taxon>fabids</taxon>
        <taxon>Fabales</taxon>
        <taxon>Fabaceae</taxon>
        <taxon>Caesalpinioideae</taxon>
        <taxon>mimosoid clade</taxon>
        <taxon>Acacieae</taxon>
        <taxon>Acacia</taxon>
    </lineage>
</organism>
<dbReference type="PANTHER" id="PTHR21540:SF0">
    <property type="entry name" value="PHD FAMILY PROTEIN"/>
    <property type="match status" value="1"/>
</dbReference>
<dbReference type="PROSITE" id="PS50089">
    <property type="entry name" value="ZF_RING_2"/>
    <property type="match status" value="1"/>
</dbReference>
<evidence type="ECO:0000313" key="4">
    <source>
        <dbReference type="EMBL" id="KAK4285211.1"/>
    </source>
</evidence>